<evidence type="ECO:0000256" key="3">
    <source>
        <dbReference type="ARBA" id="ARBA00022475"/>
    </source>
</evidence>
<protein>
    <submittedName>
        <fullName evidence="10">ABC-type phosphate transport system,permease component</fullName>
    </submittedName>
</protein>
<organism evidence="10 11">
    <name type="scientific">Vibrio nigripulchritudo SOn1</name>
    <dbReference type="NCBI Taxonomy" id="1238450"/>
    <lineage>
        <taxon>Bacteria</taxon>
        <taxon>Pseudomonadati</taxon>
        <taxon>Pseudomonadota</taxon>
        <taxon>Gammaproteobacteria</taxon>
        <taxon>Vibrionales</taxon>
        <taxon>Vibrionaceae</taxon>
        <taxon>Vibrio</taxon>
    </lineage>
</organism>
<feature type="transmembrane region" description="Helical" evidence="8">
    <location>
        <begin position="85"/>
        <end position="107"/>
    </location>
</feature>
<dbReference type="GO" id="GO:0055085">
    <property type="term" value="P:transmembrane transport"/>
    <property type="evidence" value="ECO:0007669"/>
    <property type="project" value="InterPro"/>
</dbReference>
<keyword evidence="3" id="KW-1003">Cell membrane</keyword>
<dbReference type="CDD" id="cd06261">
    <property type="entry name" value="TM_PBP2"/>
    <property type="match status" value="1"/>
</dbReference>
<evidence type="ECO:0000313" key="10">
    <source>
        <dbReference type="EMBL" id="CCO45052.1"/>
    </source>
</evidence>
<gene>
    <name evidence="10" type="ORF">VIBNISOn1_1350016</name>
</gene>
<feature type="transmembrane region" description="Helical" evidence="8">
    <location>
        <begin position="230"/>
        <end position="251"/>
    </location>
</feature>
<keyword evidence="6 8" id="KW-1133">Transmembrane helix</keyword>
<evidence type="ECO:0000256" key="4">
    <source>
        <dbReference type="ARBA" id="ARBA00022519"/>
    </source>
</evidence>
<feature type="transmembrane region" description="Helical" evidence="8">
    <location>
        <begin position="127"/>
        <end position="154"/>
    </location>
</feature>
<keyword evidence="7 8" id="KW-0472">Membrane</keyword>
<feature type="domain" description="ABC transmembrane type-1" evidence="9">
    <location>
        <begin position="48"/>
        <end position="251"/>
    </location>
</feature>
<keyword evidence="5 8" id="KW-0812">Transmembrane</keyword>
<name>A0AAV2VK32_9VIBR</name>
<comment type="caution">
    <text evidence="10">The sequence shown here is derived from an EMBL/GenBank/DDBJ whole genome shotgun (WGS) entry which is preliminary data.</text>
</comment>
<dbReference type="GeneID" id="97543655"/>
<evidence type="ECO:0000256" key="2">
    <source>
        <dbReference type="ARBA" id="ARBA00022448"/>
    </source>
</evidence>
<evidence type="ECO:0000256" key="5">
    <source>
        <dbReference type="ARBA" id="ARBA00022692"/>
    </source>
</evidence>
<evidence type="ECO:0000256" key="1">
    <source>
        <dbReference type="ARBA" id="ARBA00004429"/>
    </source>
</evidence>
<comment type="subcellular location">
    <subcellularLocation>
        <location evidence="1">Cell inner membrane</location>
        <topology evidence="1">Multi-pass membrane protein</topology>
    </subcellularLocation>
    <subcellularLocation>
        <location evidence="8">Cell membrane</location>
        <topology evidence="8">Multi-pass membrane protein</topology>
    </subcellularLocation>
</comment>
<dbReference type="Gene3D" id="1.10.3720.10">
    <property type="entry name" value="MetI-like"/>
    <property type="match status" value="1"/>
</dbReference>
<dbReference type="PROSITE" id="PS50928">
    <property type="entry name" value="ABC_TM1"/>
    <property type="match status" value="1"/>
</dbReference>
<keyword evidence="4" id="KW-0997">Cell inner membrane</keyword>
<evidence type="ECO:0000313" key="11">
    <source>
        <dbReference type="Proteomes" id="UP000018211"/>
    </source>
</evidence>
<keyword evidence="2 8" id="KW-0813">Transport</keyword>
<evidence type="ECO:0000259" key="9">
    <source>
        <dbReference type="PROSITE" id="PS50928"/>
    </source>
</evidence>
<dbReference type="Proteomes" id="UP000018211">
    <property type="component" value="Unassembled WGS sequence"/>
</dbReference>
<dbReference type="EMBL" id="CAOF01000041">
    <property type="protein sequence ID" value="CCO45052.1"/>
    <property type="molecule type" value="Genomic_DNA"/>
</dbReference>
<feature type="transmembrane region" description="Helical" evidence="8">
    <location>
        <begin position="44"/>
        <end position="73"/>
    </location>
</feature>
<dbReference type="PANTHER" id="PTHR43357:SF4">
    <property type="entry name" value="INNER MEMBRANE ABC TRANSPORTER PERMEASE PROTEIN YDCV"/>
    <property type="match status" value="1"/>
</dbReference>
<dbReference type="InterPro" id="IPR035906">
    <property type="entry name" value="MetI-like_sf"/>
</dbReference>
<dbReference type="InterPro" id="IPR000515">
    <property type="entry name" value="MetI-like"/>
</dbReference>
<dbReference type="SUPFAM" id="SSF161098">
    <property type="entry name" value="MetI-like"/>
    <property type="match status" value="1"/>
</dbReference>
<evidence type="ECO:0000256" key="7">
    <source>
        <dbReference type="ARBA" id="ARBA00023136"/>
    </source>
</evidence>
<feature type="transmembrane region" description="Helical" evidence="8">
    <location>
        <begin position="183"/>
        <end position="210"/>
    </location>
</feature>
<dbReference type="Pfam" id="PF00528">
    <property type="entry name" value="BPD_transp_1"/>
    <property type="match status" value="1"/>
</dbReference>
<dbReference type="GO" id="GO:0005886">
    <property type="term" value="C:plasma membrane"/>
    <property type="evidence" value="ECO:0007669"/>
    <property type="project" value="UniProtKB-SubCell"/>
</dbReference>
<comment type="similarity">
    <text evidence="8">Belongs to the binding-protein-dependent transport system permease family.</text>
</comment>
<evidence type="ECO:0000256" key="8">
    <source>
        <dbReference type="RuleBase" id="RU363032"/>
    </source>
</evidence>
<dbReference type="RefSeq" id="WP_022610676.1">
    <property type="nucleotide sequence ID" value="NZ_LK391965.1"/>
</dbReference>
<dbReference type="PANTHER" id="PTHR43357">
    <property type="entry name" value="INNER MEMBRANE ABC TRANSPORTER PERMEASE PROTEIN YDCV"/>
    <property type="match status" value="1"/>
</dbReference>
<proteinExistence type="inferred from homology"/>
<sequence>MNKYLILILPAVVISLAFFVLPVAQLFALSEPMNYLAIITNEQYYLSLWSTVVLAVVVTLLTLVIAIVCGLFLTRHEFFGKRFLIAMISFPLAFPGVVIGFFVIMLAGRQGLFAQLGLWIEGERWTFAYSIAGLFVGYLYFSIPRVVLTVMVAAEKLDYSLMEAARSLGAGPLRTFRDVTLPALVPGLISSGSLCFATSMGAFGTAFTLATDLNVLPMTIYTEFTLSANLPMAAALSIVLGAVTWLCLIVAKRYGMAAVSMGA</sequence>
<evidence type="ECO:0000256" key="6">
    <source>
        <dbReference type="ARBA" id="ARBA00022989"/>
    </source>
</evidence>
<dbReference type="AlphaFoldDB" id="A0AAV2VK32"/>
<accession>A0AAV2VK32</accession>
<reference evidence="10 11" key="1">
    <citation type="journal article" date="2013" name="ISME J.">
        <title>Comparative genomics of pathogenic lineages of Vibrio nigripulchritudo identifies virulence-associated traits.</title>
        <authorList>
            <person name="Goudenege D."/>
            <person name="Labreuche Y."/>
            <person name="Krin E."/>
            <person name="Ansquer D."/>
            <person name="Mangenot S."/>
            <person name="Calteau A."/>
            <person name="Medigue C."/>
            <person name="Mazel D."/>
            <person name="Polz M.F."/>
            <person name="Le Roux F."/>
        </authorList>
    </citation>
    <scope>NUCLEOTIDE SEQUENCE [LARGE SCALE GENOMIC DNA]</scope>
    <source>
        <strain evidence="10 11">SOn1</strain>
    </source>
</reference>